<evidence type="ECO:0000256" key="9">
    <source>
        <dbReference type="ARBA" id="ARBA00023242"/>
    </source>
</evidence>
<dbReference type="GO" id="GO:0005634">
    <property type="term" value="C:nucleus"/>
    <property type="evidence" value="ECO:0007669"/>
    <property type="project" value="UniProtKB-SubCell"/>
</dbReference>
<dbReference type="GeneID" id="110244691"/>
<feature type="binding site" evidence="13 15">
    <location>
        <position position="248"/>
    </location>
    <ligand>
        <name>ATP</name>
        <dbReference type="ChEBI" id="CHEBI:30616"/>
    </ligand>
</feature>
<evidence type="ECO:0000313" key="19">
    <source>
        <dbReference type="EnsemblMetazoa" id="XP_020909957.1"/>
    </source>
</evidence>
<dbReference type="PROSITE" id="PS00108">
    <property type="entry name" value="PROTEIN_KINASE_ST"/>
    <property type="match status" value="1"/>
</dbReference>
<evidence type="ECO:0000256" key="14">
    <source>
        <dbReference type="PIRSR" id="PIRSR037281-3"/>
    </source>
</evidence>
<comment type="subcellular location">
    <subcellularLocation>
        <location evidence="1 11">Nucleus</location>
    </subcellularLocation>
</comment>
<dbReference type="FunFam" id="1.10.510.10:FF:000217">
    <property type="entry name" value="Wee1-like protein kinase"/>
    <property type="match status" value="1"/>
</dbReference>
<evidence type="ECO:0000259" key="18">
    <source>
        <dbReference type="PROSITE" id="PS50011"/>
    </source>
</evidence>
<dbReference type="SMART" id="SM00220">
    <property type="entry name" value="S_TKc"/>
    <property type="match status" value="1"/>
</dbReference>
<keyword evidence="8 11" id="KW-0829">Tyrosine-protein kinase</keyword>
<keyword evidence="3 11" id="KW-0479">Metal-binding</keyword>
<dbReference type="EnsemblMetazoa" id="XM_021050901.2">
    <property type="protein sequence ID" value="XP_020906560.1"/>
    <property type="gene ID" value="LOC110244691"/>
</dbReference>
<dbReference type="PROSITE" id="PS00107">
    <property type="entry name" value="PROTEIN_KINASE_ATP"/>
    <property type="match status" value="1"/>
</dbReference>
<dbReference type="PANTHER" id="PTHR11042:SF185">
    <property type="entry name" value="WEE1-LIKE PROTEIN KINASE"/>
    <property type="match status" value="1"/>
</dbReference>
<dbReference type="InterPro" id="IPR008271">
    <property type="entry name" value="Ser/Thr_kinase_AS"/>
</dbReference>
<dbReference type="SUPFAM" id="SSF56112">
    <property type="entry name" value="Protein kinase-like (PK-like)"/>
    <property type="match status" value="1"/>
</dbReference>
<evidence type="ECO:0000256" key="1">
    <source>
        <dbReference type="ARBA" id="ARBA00004123"/>
    </source>
</evidence>
<keyword evidence="16" id="KW-0175">Coiled coil</keyword>
<dbReference type="PROSITE" id="PS50011">
    <property type="entry name" value="PROTEIN_KINASE_DOM"/>
    <property type="match status" value="1"/>
</dbReference>
<dbReference type="InterPro" id="IPR000719">
    <property type="entry name" value="Prot_kinase_dom"/>
</dbReference>
<feature type="binding site" evidence="13">
    <location>
        <begin position="225"/>
        <end position="233"/>
    </location>
    <ligand>
        <name>ATP</name>
        <dbReference type="ChEBI" id="CHEBI:30616"/>
    </ligand>
</feature>
<sequence length="561" mass="63168">MAFTRLRRRPLDFVDERPEHDYNDVSIEDCDSSGEESFIRTTLNAPSNVEEFWDSGFSSPPNNTRLCSMEEDGSPSKQMDFDQTHSQPFSPPAIGGLRLFDTPHTPRTLLQRSSISGSPEARAENRKISRLRRGLGFGRQAKTDPKVQNKARITANVNPFTPDINNGLNNNNKRTRKIRESPMDFIDDDDDDENDNIFGNPAKRLALHESNISRYHEEFVELCTIGSGQFGAVHKCINRLDGCVYALKRSLKPVAGSVDEQNAMREVYAHAVLGTHPHVVRYYSAWAEDNHMLIQNEYCDGGSLADRIENNRKLGEVLSEEDLKTLLLQLAEGLKYIHSLNLVHMDIKPGNIFITHSKETDECLGHSGSSSDEGIDDCVTPPSQKKHIYYKIGDLGHVTSITSPEVEEGDCRFLPNEILQEDFRCLQKADIFALALTVYLAGGGDELPKNGEEWHEIRRGNLPLLAQASQEFNDLLRMMVNPSPDLRPSAAALMHNHVLCPLANKTKAQLRKELNTEKFKNEILSRELKQAQQNMATQNPPRNTRVIGHKVNRSMSLSVIM</sequence>
<keyword evidence="20" id="KW-1185">Reference proteome</keyword>
<proteinExistence type="inferred from homology"/>
<comment type="similarity">
    <text evidence="11">Belongs to the protein kinase superfamily. Ser/Thr protein kinase family. WEE1 subfamily.</text>
</comment>
<feature type="binding site" evidence="14">
    <location>
        <position position="351"/>
    </location>
    <ligand>
        <name>Mg(2+)</name>
        <dbReference type="ChEBI" id="CHEBI:18420"/>
        <label>1</label>
    </ligand>
</feature>
<evidence type="ECO:0000256" key="11">
    <source>
        <dbReference type="PIRNR" id="PIRNR037281"/>
    </source>
</evidence>
<dbReference type="Pfam" id="PF00069">
    <property type="entry name" value="Pkinase"/>
    <property type="match status" value="1"/>
</dbReference>
<evidence type="ECO:0000313" key="20">
    <source>
        <dbReference type="Proteomes" id="UP000887567"/>
    </source>
</evidence>
<dbReference type="RefSeq" id="XP_020909957.1">
    <property type="nucleotide sequence ID" value="XM_021054298.2"/>
</dbReference>
<dbReference type="InterPro" id="IPR050339">
    <property type="entry name" value="CC_SR_Kinase"/>
</dbReference>
<keyword evidence="9 11" id="KW-0539">Nucleus</keyword>
<dbReference type="OrthoDB" id="5337378at2759"/>
<dbReference type="KEGG" id="epa:110244691"/>
<evidence type="ECO:0000256" key="7">
    <source>
        <dbReference type="ARBA" id="ARBA00022842"/>
    </source>
</evidence>
<dbReference type="GO" id="GO:0005524">
    <property type="term" value="F:ATP binding"/>
    <property type="evidence" value="ECO:0007669"/>
    <property type="project" value="UniProtKB-UniRule"/>
</dbReference>
<dbReference type="KEGG" id="epa:110247822"/>
<evidence type="ECO:0000256" key="16">
    <source>
        <dbReference type="SAM" id="Coils"/>
    </source>
</evidence>
<evidence type="ECO:0000256" key="17">
    <source>
        <dbReference type="SAM" id="MobiDB-lite"/>
    </source>
</evidence>
<feature type="domain" description="Protein kinase" evidence="18">
    <location>
        <begin position="219"/>
        <end position="500"/>
    </location>
</feature>
<dbReference type="EC" id="2.7.10.2" evidence="11"/>
<dbReference type="OMA" id="FGSVHKC"/>
<feature type="coiled-coil region" evidence="16">
    <location>
        <begin position="507"/>
        <end position="534"/>
    </location>
</feature>
<dbReference type="Gene3D" id="1.10.510.10">
    <property type="entry name" value="Transferase(Phosphotransferase) domain 1"/>
    <property type="match status" value="1"/>
</dbReference>
<dbReference type="GeneID" id="110247822"/>
<evidence type="ECO:0000256" key="8">
    <source>
        <dbReference type="ARBA" id="ARBA00023137"/>
    </source>
</evidence>
<dbReference type="EnsemblMetazoa" id="XM_021054298.2">
    <property type="protein sequence ID" value="XP_020909957.1"/>
    <property type="gene ID" value="LOC110247822"/>
</dbReference>
<keyword evidence="2 11" id="KW-0808">Transferase</keyword>
<organism evidence="19 20">
    <name type="scientific">Exaiptasia diaphana</name>
    <name type="common">Tropical sea anemone</name>
    <name type="synonym">Aiptasia pulchella</name>
    <dbReference type="NCBI Taxonomy" id="2652724"/>
    <lineage>
        <taxon>Eukaryota</taxon>
        <taxon>Metazoa</taxon>
        <taxon>Cnidaria</taxon>
        <taxon>Anthozoa</taxon>
        <taxon>Hexacorallia</taxon>
        <taxon>Actiniaria</taxon>
        <taxon>Aiptasiidae</taxon>
        <taxon>Exaiptasia</taxon>
    </lineage>
</organism>
<dbReference type="FunFam" id="3.30.200.20:FF:000115">
    <property type="entry name" value="Wee1-like kinase 2"/>
    <property type="match status" value="1"/>
</dbReference>
<comment type="similarity">
    <text evidence="10">Belongs to the protein kinase superfamily. Ser/Thr protein kinase family. GCN2 subfamily.</text>
</comment>
<dbReference type="PIRSF" id="PIRSF037281">
    <property type="entry name" value="Wee1-like_protein_kinase"/>
    <property type="match status" value="1"/>
</dbReference>
<dbReference type="GO" id="GO:0000278">
    <property type="term" value="P:mitotic cell cycle"/>
    <property type="evidence" value="ECO:0007669"/>
    <property type="project" value="InterPro"/>
</dbReference>
<dbReference type="InterPro" id="IPR017164">
    <property type="entry name" value="Wee1-like_protein_kinase"/>
</dbReference>
<evidence type="ECO:0000256" key="4">
    <source>
        <dbReference type="ARBA" id="ARBA00022741"/>
    </source>
</evidence>
<dbReference type="GO" id="GO:0004715">
    <property type="term" value="F:non-membrane spanning protein tyrosine kinase activity"/>
    <property type="evidence" value="ECO:0007669"/>
    <property type="project" value="UniProtKB-UniRule"/>
</dbReference>
<evidence type="ECO:0000256" key="5">
    <source>
        <dbReference type="ARBA" id="ARBA00022777"/>
    </source>
</evidence>
<reference evidence="19" key="1">
    <citation type="submission" date="2022-11" db="UniProtKB">
        <authorList>
            <consortium name="EnsemblMetazoa"/>
        </authorList>
    </citation>
    <scope>IDENTIFICATION</scope>
</reference>
<evidence type="ECO:0000256" key="12">
    <source>
        <dbReference type="PIRSR" id="PIRSR037281-1"/>
    </source>
</evidence>
<feature type="binding site" evidence="14">
    <location>
        <position position="394"/>
    </location>
    <ligand>
        <name>Mg(2+)</name>
        <dbReference type="ChEBI" id="CHEBI:18420"/>
        <label>1</label>
    </ligand>
</feature>
<dbReference type="RefSeq" id="XP_020906560.1">
    <property type="nucleotide sequence ID" value="XM_021050901.2"/>
</dbReference>
<dbReference type="InterPro" id="IPR011009">
    <property type="entry name" value="Kinase-like_dom_sf"/>
</dbReference>
<dbReference type="Proteomes" id="UP000887567">
    <property type="component" value="Unplaced"/>
</dbReference>
<dbReference type="InterPro" id="IPR017441">
    <property type="entry name" value="Protein_kinase_ATP_BS"/>
</dbReference>
<feature type="region of interest" description="Disordered" evidence="17">
    <location>
        <begin position="109"/>
        <end position="132"/>
    </location>
</feature>
<accession>A0A913XUG7</accession>
<dbReference type="GO" id="GO:0005737">
    <property type="term" value="C:cytoplasm"/>
    <property type="evidence" value="ECO:0007669"/>
    <property type="project" value="TreeGrafter"/>
</dbReference>
<comment type="catalytic activity">
    <reaction evidence="11">
        <text>L-tyrosyl-[protein] + ATP = O-phospho-L-tyrosyl-[protein] + ADP + H(+)</text>
        <dbReference type="Rhea" id="RHEA:10596"/>
        <dbReference type="Rhea" id="RHEA-COMP:10136"/>
        <dbReference type="Rhea" id="RHEA-COMP:20101"/>
        <dbReference type="ChEBI" id="CHEBI:15378"/>
        <dbReference type="ChEBI" id="CHEBI:30616"/>
        <dbReference type="ChEBI" id="CHEBI:46858"/>
        <dbReference type="ChEBI" id="CHEBI:61978"/>
        <dbReference type="ChEBI" id="CHEBI:456216"/>
        <dbReference type="EC" id="2.7.10.2"/>
    </reaction>
</comment>
<evidence type="ECO:0000256" key="6">
    <source>
        <dbReference type="ARBA" id="ARBA00022840"/>
    </source>
</evidence>
<keyword evidence="6 11" id="KW-0067">ATP-binding</keyword>
<feature type="active site" description="Proton acceptor" evidence="12">
    <location>
        <position position="346"/>
    </location>
</feature>
<dbReference type="AlphaFoldDB" id="A0A913XUG7"/>
<name>A0A913XUG7_EXADI</name>
<evidence type="ECO:0000256" key="10">
    <source>
        <dbReference type="ARBA" id="ARBA00037982"/>
    </source>
</evidence>
<keyword evidence="4 11" id="KW-0547">Nucleotide-binding</keyword>
<dbReference type="Gene3D" id="3.30.200.20">
    <property type="entry name" value="Phosphorylase Kinase, domain 1"/>
    <property type="match status" value="1"/>
</dbReference>
<dbReference type="GO" id="GO:0000287">
    <property type="term" value="F:magnesium ion binding"/>
    <property type="evidence" value="ECO:0007669"/>
    <property type="project" value="InterPro"/>
</dbReference>
<dbReference type="PANTHER" id="PTHR11042">
    <property type="entry name" value="EUKARYOTIC TRANSLATION INITIATION FACTOR 2-ALPHA KINASE EIF2-ALPHA KINASE -RELATED"/>
    <property type="match status" value="1"/>
</dbReference>
<evidence type="ECO:0000256" key="3">
    <source>
        <dbReference type="ARBA" id="ARBA00022723"/>
    </source>
</evidence>
<keyword evidence="7 14" id="KW-0460">Magnesium</keyword>
<evidence type="ECO:0000256" key="15">
    <source>
        <dbReference type="PROSITE-ProRule" id="PRU10141"/>
    </source>
</evidence>
<protein>
    <recommendedName>
        <fullName evidence="11">Wee1-like protein kinase</fullName>
        <ecNumber evidence="11">2.7.10.2</ecNumber>
    </recommendedName>
</protein>
<evidence type="ECO:0000256" key="13">
    <source>
        <dbReference type="PIRSR" id="PIRSR037281-2"/>
    </source>
</evidence>
<comment type="cofactor">
    <cofactor evidence="14">
        <name>Mg(2+)</name>
        <dbReference type="ChEBI" id="CHEBI:18420"/>
    </cofactor>
    <text evidence="14">Binds 2 magnesium ions per subunit.</text>
</comment>
<evidence type="ECO:0000256" key="2">
    <source>
        <dbReference type="ARBA" id="ARBA00022679"/>
    </source>
</evidence>
<keyword evidence="5 11" id="KW-0418">Kinase</keyword>